<dbReference type="RefSeq" id="WP_036927320.1">
    <property type="nucleotide sequence ID" value="NZ_JRPQ01000085.1"/>
</dbReference>
<dbReference type="Pfam" id="PF15890">
    <property type="entry name" value="Peptidase_Mx1"/>
    <property type="match status" value="1"/>
</dbReference>
<dbReference type="Proteomes" id="UP000029723">
    <property type="component" value="Unassembled WGS sequence"/>
</dbReference>
<accession>A0A098YS93</accession>
<dbReference type="PROSITE" id="PS51257">
    <property type="entry name" value="PROKAR_LIPOPROTEIN"/>
    <property type="match status" value="1"/>
</dbReference>
<dbReference type="OrthoDB" id="1113652at2"/>
<gene>
    <name evidence="2" type="ORF">HMPREF9304_06150</name>
</gene>
<feature type="chain" id="PRO_5001951295" description="Lipoprotein" evidence="1">
    <location>
        <begin position="19"/>
        <end position="452"/>
    </location>
</feature>
<dbReference type="Gene3D" id="3.40.390.70">
    <property type="match status" value="2"/>
</dbReference>
<name>A0A098YS93_9BACT</name>
<protein>
    <recommendedName>
        <fullName evidence="4">Lipoprotein</fullName>
    </recommendedName>
</protein>
<evidence type="ECO:0000313" key="3">
    <source>
        <dbReference type="Proteomes" id="UP000029723"/>
    </source>
</evidence>
<feature type="signal peptide" evidence="1">
    <location>
        <begin position="1"/>
        <end position="18"/>
    </location>
</feature>
<evidence type="ECO:0000256" key="1">
    <source>
        <dbReference type="SAM" id="SignalP"/>
    </source>
</evidence>
<dbReference type="AlphaFoldDB" id="A0A098YS93"/>
<keyword evidence="1" id="KW-0732">Signal</keyword>
<dbReference type="InterPro" id="IPR030890">
    <property type="entry name" value="LP_HExxH_w_TonB"/>
</dbReference>
<evidence type="ECO:0008006" key="4">
    <source>
        <dbReference type="Google" id="ProtNLM"/>
    </source>
</evidence>
<sequence>MKYIKILMFAGILSAASACTTDEINSDSIFKNKEIVQTDFDKWLTKNFTDPYNVQFNYRYIDKLSDNRYNVVPADEEKSKVIAQLVKHVWLDAYKEVAGEPFMKQNCFRVMQLIGSPEYDGQNKIVLGTAEGGLKILLFRINELDPTNIYVNQDNPYANKRSKPLDLNHWYFHTMHHEFSHILHQKKSYSTEYRTISAGKYHAADWVNVKDEDAAADGFVTGYGSSEPNEDFAELYSTYVTYTDEAWQNILDHGVVVKKDASGAVIYARDKNGDYVYQKDAKGNRILETDANGDLIPVTDANGNVVYATDKDGKYEFFKDEKGNRIPMYEIHQRLGVHYTMTDKGLTPYFIFKGNAYPLTVAAGEPVYQRTADGEIVYDKDGNPQPEYFRVPQFEYLKQPEVDTFGRDAILKKLAIMKSYFQESWGIDLDKLRSVVLRRSKEASTLDLKTLK</sequence>
<comment type="caution">
    <text evidence="2">The sequence shown here is derived from an EMBL/GenBank/DDBJ whole genome shotgun (WGS) entry which is preliminary data.</text>
</comment>
<dbReference type="EMBL" id="JRPQ01000085">
    <property type="protein sequence ID" value="KGI22142.1"/>
    <property type="molecule type" value="Genomic_DNA"/>
</dbReference>
<organism evidence="2 3">
    <name type="scientific">Hoylesella timonensis S9-PR14</name>
    <dbReference type="NCBI Taxonomy" id="1401062"/>
    <lineage>
        <taxon>Bacteria</taxon>
        <taxon>Pseudomonadati</taxon>
        <taxon>Bacteroidota</taxon>
        <taxon>Bacteroidia</taxon>
        <taxon>Bacteroidales</taxon>
        <taxon>Prevotellaceae</taxon>
        <taxon>Hoylesella</taxon>
    </lineage>
</organism>
<evidence type="ECO:0000313" key="2">
    <source>
        <dbReference type="EMBL" id="KGI22142.1"/>
    </source>
</evidence>
<dbReference type="SUPFAM" id="SSF55486">
    <property type="entry name" value="Metalloproteases ('zincins'), catalytic domain"/>
    <property type="match status" value="1"/>
</dbReference>
<dbReference type="NCBIfam" id="TIGR04549">
    <property type="entry name" value="LP_HExxH_w_tonB"/>
    <property type="match status" value="1"/>
</dbReference>
<reference evidence="2 3" key="1">
    <citation type="submission" date="2014-07" db="EMBL/GenBank/DDBJ databases">
        <authorList>
            <person name="McCorrison J."/>
            <person name="Sanka R."/>
            <person name="Torralba M."/>
            <person name="Gillis M."/>
            <person name="Haft D.H."/>
            <person name="Methe B."/>
            <person name="Sutton G."/>
            <person name="Nelson K.E."/>
        </authorList>
    </citation>
    <scope>NUCLEOTIDE SEQUENCE [LARGE SCALE GENOMIC DNA]</scope>
    <source>
        <strain evidence="2 3">S9-PR14</strain>
    </source>
</reference>
<proteinExistence type="predicted"/>